<dbReference type="PROSITE" id="PS50995">
    <property type="entry name" value="HTH_MARR_2"/>
    <property type="match status" value="1"/>
</dbReference>
<sequence>MAAFRSTLRRFLAFSEQAAANVGLTTQRYQALLVIKTYPGGEHISVGQLAAELMIKEHSAAEMVSRLVQAKLVRRKTDPTDRRRSLVVLTASGERCLSHLASVHLCELRKSESAFLDLFNAAKDEPLTTS</sequence>
<dbReference type="PANTHER" id="PTHR33164:SF43">
    <property type="entry name" value="HTH-TYPE TRANSCRIPTIONAL REPRESSOR YETL"/>
    <property type="match status" value="1"/>
</dbReference>
<evidence type="ECO:0000313" key="3">
    <source>
        <dbReference type="Proteomes" id="UP000309061"/>
    </source>
</evidence>
<dbReference type="InterPro" id="IPR036390">
    <property type="entry name" value="WH_DNA-bd_sf"/>
</dbReference>
<evidence type="ECO:0000313" key="2">
    <source>
        <dbReference type="EMBL" id="QGM47985.1"/>
    </source>
</evidence>
<feature type="domain" description="HTH marR-type" evidence="1">
    <location>
        <begin position="1"/>
        <end position="130"/>
    </location>
</feature>
<dbReference type="InterPro" id="IPR000835">
    <property type="entry name" value="HTH_MarR-typ"/>
</dbReference>
<dbReference type="OrthoDB" id="9807800at2"/>
<dbReference type="AlphaFoldDB" id="A0A6B8KLP2"/>
<dbReference type="Gene3D" id="1.10.10.10">
    <property type="entry name" value="Winged helix-like DNA-binding domain superfamily/Winged helix DNA-binding domain"/>
    <property type="match status" value="1"/>
</dbReference>
<protein>
    <submittedName>
        <fullName evidence="2">MarR family transcriptional regulator</fullName>
    </submittedName>
</protein>
<dbReference type="GO" id="GO:0003700">
    <property type="term" value="F:DNA-binding transcription factor activity"/>
    <property type="evidence" value="ECO:0007669"/>
    <property type="project" value="InterPro"/>
</dbReference>
<organism evidence="2 3">
    <name type="scientific">Methylocystis heyeri</name>
    <dbReference type="NCBI Taxonomy" id="391905"/>
    <lineage>
        <taxon>Bacteria</taxon>
        <taxon>Pseudomonadati</taxon>
        <taxon>Pseudomonadota</taxon>
        <taxon>Alphaproteobacteria</taxon>
        <taxon>Hyphomicrobiales</taxon>
        <taxon>Methylocystaceae</taxon>
        <taxon>Methylocystis</taxon>
    </lineage>
</organism>
<reference evidence="2 3" key="1">
    <citation type="submission" date="2019-11" db="EMBL/GenBank/DDBJ databases">
        <title>The genome sequence of Methylocystis heyeri.</title>
        <authorList>
            <person name="Oshkin I.Y."/>
            <person name="Miroshnikov K."/>
            <person name="Dedysh S.N."/>
        </authorList>
    </citation>
    <scope>NUCLEOTIDE SEQUENCE [LARGE SCALE GENOMIC DNA]</scope>
    <source>
        <strain evidence="2 3">H2</strain>
    </source>
</reference>
<gene>
    <name evidence="2" type="ORF">H2LOC_007275</name>
</gene>
<proteinExistence type="predicted"/>
<dbReference type="InterPro" id="IPR039422">
    <property type="entry name" value="MarR/SlyA-like"/>
</dbReference>
<dbReference type="Pfam" id="PF12802">
    <property type="entry name" value="MarR_2"/>
    <property type="match status" value="1"/>
</dbReference>
<name>A0A6B8KLP2_9HYPH</name>
<accession>A0A6B8KLP2</accession>
<dbReference type="PANTHER" id="PTHR33164">
    <property type="entry name" value="TRANSCRIPTIONAL REGULATOR, MARR FAMILY"/>
    <property type="match status" value="1"/>
</dbReference>
<dbReference type="SMART" id="SM00347">
    <property type="entry name" value="HTH_MARR"/>
    <property type="match status" value="1"/>
</dbReference>
<dbReference type="Proteomes" id="UP000309061">
    <property type="component" value="Chromosome"/>
</dbReference>
<keyword evidence="3" id="KW-1185">Reference proteome</keyword>
<dbReference type="GO" id="GO:0006950">
    <property type="term" value="P:response to stress"/>
    <property type="evidence" value="ECO:0007669"/>
    <property type="project" value="TreeGrafter"/>
</dbReference>
<evidence type="ECO:0000259" key="1">
    <source>
        <dbReference type="PROSITE" id="PS50995"/>
    </source>
</evidence>
<dbReference type="SUPFAM" id="SSF46785">
    <property type="entry name" value="Winged helix' DNA-binding domain"/>
    <property type="match status" value="1"/>
</dbReference>
<dbReference type="InterPro" id="IPR036388">
    <property type="entry name" value="WH-like_DNA-bd_sf"/>
</dbReference>
<dbReference type="KEGG" id="mhey:H2LOC_007275"/>
<dbReference type="EMBL" id="CP046052">
    <property type="protein sequence ID" value="QGM47985.1"/>
    <property type="molecule type" value="Genomic_DNA"/>
</dbReference>